<evidence type="ECO:0000313" key="10">
    <source>
        <dbReference type="Proteomes" id="UP000317494"/>
    </source>
</evidence>
<evidence type="ECO:0000256" key="5">
    <source>
        <dbReference type="ARBA" id="ARBA00023163"/>
    </source>
</evidence>
<keyword evidence="10" id="KW-1185">Reference proteome</keyword>
<dbReference type="PANTHER" id="PTHR13224">
    <property type="entry name" value="THYROID HORMONE RECEPTOR-ASSOCIATED PROTEIN-RELATED"/>
    <property type="match status" value="1"/>
</dbReference>
<comment type="similarity">
    <text evidence="2">Belongs to the Mediator complex subunit 16 family.</text>
</comment>
<dbReference type="Proteomes" id="UP000320475">
    <property type="component" value="Unassembled WGS sequence"/>
</dbReference>
<evidence type="ECO:0008006" key="12">
    <source>
        <dbReference type="Google" id="ProtNLM"/>
    </source>
</evidence>
<proteinExistence type="inferred from homology"/>
<keyword evidence="6" id="KW-0539">Nucleus</keyword>
<feature type="region of interest" description="Disordered" evidence="7">
    <location>
        <begin position="1171"/>
        <end position="1192"/>
    </location>
</feature>
<keyword evidence="4" id="KW-0010">Activator</keyword>
<dbReference type="GO" id="GO:0045893">
    <property type="term" value="P:positive regulation of DNA-templated transcription"/>
    <property type="evidence" value="ECO:0007669"/>
    <property type="project" value="TreeGrafter"/>
</dbReference>
<evidence type="ECO:0000256" key="4">
    <source>
        <dbReference type="ARBA" id="ARBA00023159"/>
    </source>
</evidence>
<protein>
    <recommendedName>
        <fullName evidence="12">Mediator complex subunit 16</fullName>
    </recommendedName>
</protein>
<evidence type="ECO:0000313" key="8">
    <source>
        <dbReference type="EMBL" id="TPX47456.1"/>
    </source>
</evidence>
<sequence length="1228" mass="135750">MATDTIQCLFQSLAEGRRSQLVDWSCKNQAVIYAPERVLLPSRKRKRDAGSSTSAVDSHNKIMIVDPKSTCTSSTIRYTPKHVATLPTSNFHNSSDGKADQAFWDERGKHLATLDNTGKFVLWGAPHYTNVWRALGAVDAGSRVIKFKWLKDQDEYVSNSVSMQVMSTSSNTSRQQQNGMPIDLTDDDDSAFRSTDSTKNEPLFIKALPKGPRGPSIPSKPGRLDGFVVITEDGKIILYFQDASNVVRFFTATMPGMEKSSKPDSSVDDDLSTPNTLTHADVVLADSNRMFLVIYGRGTSEKCIWTYDVEVDIRTETMHLHPSAIIPVAALPFLPATGDIGGTGGVTAEQLHLANELPSSPTSSLLSLHALNPRTIVATFGRLPTPLAAHDMTDSTQQQKAQGAVCVWELIETDAPAGDDGGVFGQDRDAKIITWALMATHASLTSFPTTIACLQPWHNPILHSQPSPGNHTSNNSMDNGRSGIKSLIAVGYADGTLELRDSKSFQISSLYEYRFGPLKAEKDLPPSVKNKNANPNSPEPSSAYARVPAPSLNTTSAAPTGGGDKIVAAPGLASVMIREDEPINDMMDWSTSVDNFRDETTNGEKIPDKDIHGSILGLAVSPNGVDIMVLHKRNGQVELDIVPMIERTTLAEAADPDNVIAELARQMTLAILNNADAQDLVDVIQVLTFRLHVEDLSECVMERVYGIIGNVLRPSSSHIPSLFPHPEVSDMNIEGRVVGMQLLVCRSIPGRQTQYSTTYIMIQLYHILKTFFQCCTDFWEARTTLFKIVKERSCIDLPTTPITMRKEFLHYFLPMARWAIDLVCLLLREMYMTIHIRRRKPDGYVSFQTPTMNNAPTLQVGLATPGGLASPPSIAASATGDDTGRNPWKGDMENQDLAFWRPTRLVLLFHTPSRRLIMAVLLAVRIFRLQVGINIASVKNQYSSAHSAGQTPQRQKFMDQLRNDAAYLQRAELVLTRARLKIEVALSFLFDVDDVITRPPEVAPPVIISGVHPSPPDIVLNLHDRKAAYDKMMIRCIIPPSYSCSLPYIRHRYDSSFVKLFSPVPQRPTGAQGNEQPQPEMMTNISTALMMFATDQTWMELQPTEELDPFNEFYLHSNYRNIDQKEAIHSYLETLRHRFDVISKANFWFAKGIRQCNRCCHMSACDVDTGGGGGTVTGSDGSSRVRDSKRSPLSQLQISFKGKDAPWGGEYDAVCVCGGTWKRMAVSQ</sequence>
<keyword evidence="5" id="KW-0804">Transcription</keyword>
<dbReference type="Proteomes" id="UP000317494">
    <property type="component" value="Unassembled WGS sequence"/>
</dbReference>
<dbReference type="InterPro" id="IPR048338">
    <property type="entry name" value="Mediator_Med16"/>
</dbReference>
<dbReference type="OrthoDB" id="2163215at2759"/>
<dbReference type="GO" id="GO:0016592">
    <property type="term" value="C:mediator complex"/>
    <property type="evidence" value="ECO:0007669"/>
    <property type="project" value="TreeGrafter"/>
</dbReference>
<feature type="region of interest" description="Disordered" evidence="7">
    <location>
        <begin position="521"/>
        <end position="565"/>
    </location>
</feature>
<dbReference type="PANTHER" id="PTHR13224:SF6">
    <property type="entry name" value="MEDIATOR OF RNA POLYMERASE II TRANSCRIPTION SUBUNIT 16"/>
    <property type="match status" value="1"/>
</dbReference>
<dbReference type="STRING" id="286115.A0A507D7L8"/>
<dbReference type="EMBL" id="QEAN01000015">
    <property type="protein sequence ID" value="TPX53550.1"/>
    <property type="molecule type" value="Genomic_DNA"/>
</dbReference>
<comment type="subcellular location">
    <subcellularLocation>
        <location evidence="1">Nucleus</location>
    </subcellularLocation>
</comment>
<evidence type="ECO:0000313" key="9">
    <source>
        <dbReference type="EMBL" id="TPX53550.1"/>
    </source>
</evidence>
<name>A0A507D7L8_9FUNG</name>
<dbReference type="VEuPathDB" id="FungiDB:SeMB42_g00709"/>
<evidence type="ECO:0000313" key="11">
    <source>
        <dbReference type="Proteomes" id="UP000320475"/>
    </source>
</evidence>
<gene>
    <name evidence="8" type="ORF">SeLEV6574_g02650</name>
    <name evidence="9" type="ORF">SeMB42_g00709</name>
</gene>
<accession>A0A507D7L8</accession>
<evidence type="ECO:0000256" key="7">
    <source>
        <dbReference type="SAM" id="MobiDB-lite"/>
    </source>
</evidence>
<keyword evidence="3" id="KW-0805">Transcription regulation</keyword>
<organism evidence="8 11">
    <name type="scientific">Synchytrium endobioticum</name>
    <dbReference type="NCBI Taxonomy" id="286115"/>
    <lineage>
        <taxon>Eukaryota</taxon>
        <taxon>Fungi</taxon>
        <taxon>Fungi incertae sedis</taxon>
        <taxon>Chytridiomycota</taxon>
        <taxon>Chytridiomycota incertae sedis</taxon>
        <taxon>Chytridiomycetes</taxon>
        <taxon>Synchytriales</taxon>
        <taxon>Synchytriaceae</taxon>
        <taxon>Synchytrium</taxon>
    </lineage>
</organism>
<evidence type="ECO:0000256" key="2">
    <source>
        <dbReference type="ARBA" id="ARBA00006543"/>
    </source>
</evidence>
<feature type="compositionally biased region" description="Polar residues" evidence="7">
    <location>
        <begin position="529"/>
        <end position="540"/>
    </location>
</feature>
<dbReference type="AlphaFoldDB" id="A0A507D7L8"/>
<reference evidence="10 11" key="1">
    <citation type="journal article" date="2019" name="Sci. Rep.">
        <title>Comparative genomics of chytrid fungi reveal insights into the obligate biotrophic and pathogenic lifestyle of Synchytrium endobioticum.</title>
        <authorList>
            <person name="van de Vossenberg B.T.L.H."/>
            <person name="Warris S."/>
            <person name="Nguyen H.D.T."/>
            <person name="van Gent-Pelzer M.P.E."/>
            <person name="Joly D.L."/>
            <person name="van de Geest H.C."/>
            <person name="Bonants P.J.M."/>
            <person name="Smith D.S."/>
            <person name="Levesque C.A."/>
            <person name="van der Lee T.A.J."/>
        </authorList>
    </citation>
    <scope>NUCLEOTIDE SEQUENCE [LARGE SCALE GENOMIC DNA]</scope>
    <source>
        <strain evidence="8 11">LEV6574</strain>
        <strain evidence="9 10">MB42</strain>
    </source>
</reference>
<comment type="caution">
    <text evidence="8">The sequence shown here is derived from an EMBL/GenBank/DDBJ whole genome shotgun (WGS) entry which is preliminary data.</text>
</comment>
<evidence type="ECO:0000256" key="6">
    <source>
        <dbReference type="ARBA" id="ARBA00023242"/>
    </source>
</evidence>
<dbReference type="EMBL" id="QEAM01000077">
    <property type="protein sequence ID" value="TPX47456.1"/>
    <property type="molecule type" value="Genomic_DNA"/>
</dbReference>
<evidence type="ECO:0000256" key="3">
    <source>
        <dbReference type="ARBA" id="ARBA00023015"/>
    </source>
</evidence>
<evidence type="ECO:0000256" key="1">
    <source>
        <dbReference type="ARBA" id="ARBA00004123"/>
    </source>
</evidence>